<dbReference type="EMBL" id="CP126970">
    <property type="protein sequence ID" value="WIM70878.1"/>
    <property type="molecule type" value="Genomic_DNA"/>
</dbReference>
<evidence type="ECO:0000313" key="2">
    <source>
        <dbReference type="EMBL" id="WIM70878.1"/>
    </source>
</evidence>
<proteinExistence type="predicted"/>
<name>A0ABY8VRR5_9CORY</name>
<feature type="domain" description="Plasmid pRiA4b Orf3-like" evidence="1">
    <location>
        <begin position="2"/>
        <end position="182"/>
    </location>
</feature>
<dbReference type="InterPro" id="IPR024047">
    <property type="entry name" value="MM3350-like_sf"/>
</dbReference>
<evidence type="ECO:0000313" key="3">
    <source>
        <dbReference type="Proteomes" id="UP001238805"/>
    </source>
</evidence>
<accession>A0ABY8VRR5</accession>
<dbReference type="PANTHER" id="PTHR41878:SF1">
    <property type="entry name" value="TNPR PROTEIN"/>
    <property type="match status" value="1"/>
</dbReference>
<dbReference type="InterPro" id="IPR012912">
    <property type="entry name" value="Plasmid_pRiA4b_Orf3-like"/>
</dbReference>
<dbReference type="RefSeq" id="WP_284875458.1">
    <property type="nucleotide sequence ID" value="NZ_CP126970.1"/>
</dbReference>
<sequence>MAFRVRVDLLDTSPPVWRRLVIPGALTMDRVHEVLQEAMGWFDSHLHQFWTGTQFDRRELLNNFQVSEKEEGVWEGEVRLDQIIHEVGDILRYDYDFGDGWDHRIKVEEVFVGVADVPEVPLCVTGRKACPPEDCGGTGGYAEMARWVRAGRPDTFDSAWFDPVELRDWLDEDWHPDEFDADRVNVNLAALFGPRPALAAGFQGVLDMFRGRPLLVEEFLRGPEWTTPEEPNPRAVAEIAAPFQLLLQIIGQEGVKLTAQGYLPPAIVQAWGEGMGYHKSWIGNINRESLFPPAGDVHDWTKRLGLARRYKGVLKPTRIGLRAADDPLVVWDALVDSLSTFPDEFQEHAGWMTLVVVGSEVPEGSWVATVRALLTDLGWASDGGGEVPPWNETLRLLNFLDYGDRDGGAEAVAALARGVVKQCEA</sequence>
<reference evidence="2 3" key="1">
    <citation type="submission" date="2023-05" db="EMBL/GenBank/DDBJ databases">
        <title>Corynebacterium suedekumii sp. nov. and Corynebacterium breve sp. nov. isolated from raw cow's milk.</title>
        <authorList>
            <person name="Baer M.K."/>
            <person name="Mehl L."/>
            <person name="Hellmuth R."/>
            <person name="Marke G."/>
            <person name="Lipski A."/>
        </authorList>
    </citation>
    <scope>NUCLEOTIDE SEQUENCE [LARGE SCALE GENOMIC DNA]</scope>
    <source>
        <strain evidence="2 3">LM112</strain>
    </source>
</reference>
<dbReference type="PANTHER" id="PTHR41878">
    <property type="entry name" value="LEXA REPRESSOR-RELATED"/>
    <property type="match status" value="1"/>
</dbReference>
<dbReference type="Gene3D" id="3.10.290.30">
    <property type="entry name" value="MM3350-like"/>
    <property type="match status" value="1"/>
</dbReference>
<organism evidence="2 3">
    <name type="scientific">Corynebacterium suedekumii</name>
    <dbReference type="NCBI Taxonomy" id="3049801"/>
    <lineage>
        <taxon>Bacteria</taxon>
        <taxon>Bacillati</taxon>
        <taxon>Actinomycetota</taxon>
        <taxon>Actinomycetes</taxon>
        <taxon>Mycobacteriales</taxon>
        <taxon>Corynebacteriaceae</taxon>
        <taxon>Corynebacterium</taxon>
    </lineage>
</organism>
<dbReference type="Proteomes" id="UP001238805">
    <property type="component" value="Chromosome"/>
</dbReference>
<protein>
    <submittedName>
        <fullName evidence="2">Plasmid pRiA4b ORF-3 family protein</fullName>
    </submittedName>
</protein>
<keyword evidence="3" id="KW-1185">Reference proteome</keyword>
<gene>
    <name evidence="2" type="ORF">QP029_03380</name>
</gene>
<evidence type="ECO:0000259" key="1">
    <source>
        <dbReference type="Pfam" id="PF07929"/>
    </source>
</evidence>
<dbReference type="SUPFAM" id="SSF159941">
    <property type="entry name" value="MM3350-like"/>
    <property type="match status" value="1"/>
</dbReference>
<dbReference type="Pfam" id="PF07929">
    <property type="entry name" value="PRiA4_ORF3"/>
    <property type="match status" value="1"/>
</dbReference>